<gene>
    <name evidence="1" type="ORF">PMACD_LOCUS10986</name>
</gene>
<dbReference type="OrthoDB" id="7490433at2759"/>
<comment type="caution">
    <text evidence="1">The sequence shown here is derived from an EMBL/GenBank/DDBJ whole genome shotgun (WGS) entry which is preliminary data.</text>
</comment>
<accession>A0A821UYD6</accession>
<proteinExistence type="predicted"/>
<evidence type="ECO:0000313" key="2">
    <source>
        <dbReference type="Proteomes" id="UP000663880"/>
    </source>
</evidence>
<dbReference type="EMBL" id="CAJOBZ010000034">
    <property type="protein sequence ID" value="CAF4897279.1"/>
    <property type="molecule type" value="Genomic_DNA"/>
</dbReference>
<sequence>MLRIPWTAKKTNVLYLDGYTVLSTVCYQRILKTSEDQNSFMVAIIIKSLVGVTADTIFDWKNFRITNVRMFNV</sequence>
<keyword evidence="2" id="KW-1185">Reference proteome</keyword>
<protein>
    <submittedName>
        <fullName evidence="1">Uncharacterized protein</fullName>
    </submittedName>
</protein>
<organism evidence="1 2">
    <name type="scientific">Pieris macdunnoughi</name>
    <dbReference type="NCBI Taxonomy" id="345717"/>
    <lineage>
        <taxon>Eukaryota</taxon>
        <taxon>Metazoa</taxon>
        <taxon>Ecdysozoa</taxon>
        <taxon>Arthropoda</taxon>
        <taxon>Hexapoda</taxon>
        <taxon>Insecta</taxon>
        <taxon>Pterygota</taxon>
        <taxon>Neoptera</taxon>
        <taxon>Endopterygota</taxon>
        <taxon>Lepidoptera</taxon>
        <taxon>Glossata</taxon>
        <taxon>Ditrysia</taxon>
        <taxon>Papilionoidea</taxon>
        <taxon>Pieridae</taxon>
        <taxon>Pierinae</taxon>
        <taxon>Pieris</taxon>
    </lineage>
</organism>
<dbReference type="Proteomes" id="UP000663880">
    <property type="component" value="Unassembled WGS sequence"/>
</dbReference>
<name>A0A821UYD6_9NEOP</name>
<evidence type="ECO:0000313" key="1">
    <source>
        <dbReference type="EMBL" id="CAF4897279.1"/>
    </source>
</evidence>
<dbReference type="AlphaFoldDB" id="A0A821UYD6"/>
<reference evidence="1" key="1">
    <citation type="submission" date="2021-02" db="EMBL/GenBank/DDBJ databases">
        <authorList>
            <person name="Steward A R."/>
        </authorList>
    </citation>
    <scope>NUCLEOTIDE SEQUENCE</scope>
</reference>